<comment type="caution">
    <text evidence="1">The sequence shown here is derived from an EMBL/GenBank/DDBJ whole genome shotgun (WGS) entry which is preliminary data.</text>
</comment>
<evidence type="ECO:0000313" key="1">
    <source>
        <dbReference type="EMBL" id="KAJ0088856.1"/>
    </source>
</evidence>
<organism evidence="1 2">
    <name type="scientific">Pistacia atlantica</name>
    <dbReference type="NCBI Taxonomy" id="434234"/>
    <lineage>
        <taxon>Eukaryota</taxon>
        <taxon>Viridiplantae</taxon>
        <taxon>Streptophyta</taxon>
        <taxon>Embryophyta</taxon>
        <taxon>Tracheophyta</taxon>
        <taxon>Spermatophyta</taxon>
        <taxon>Magnoliopsida</taxon>
        <taxon>eudicotyledons</taxon>
        <taxon>Gunneridae</taxon>
        <taxon>Pentapetalae</taxon>
        <taxon>rosids</taxon>
        <taxon>malvids</taxon>
        <taxon>Sapindales</taxon>
        <taxon>Anacardiaceae</taxon>
        <taxon>Pistacia</taxon>
    </lineage>
</organism>
<name>A0ACC1AQ98_9ROSI</name>
<keyword evidence="2" id="KW-1185">Reference proteome</keyword>
<evidence type="ECO:0000313" key="2">
    <source>
        <dbReference type="Proteomes" id="UP001164250"/>
    </source>
</evidence>
<reference evidence="2" key="1">
    <citation type="journal article" date="2023" name="G3 (Bethesda)">
        <title>Genome assembly and association tests identify interacting loci associated with vigor, precocity, and sex in interspecific pistachio rootstocks.</title>
        <authorList>
            <person name="Palmer W."/>
            <person name="Jacygrad E."/>
            <person name="Sagayaradj S."/>
            <person name="Cavanaugh K."/>
            <person name="Han R."/>
            <person name="Bertier L."/>
            <person name="Beede B."/>
            <person name="Kafkas S."/>
            <person name="Golino D."/>
            <person name="Preece J."/>
            <person name="Michelmore R."/>
        </authorList>
    </citation>
    <scope>NUCLEOTIDE SEQUENCE [LARGE SCALE GENOMIC DNA]</scope>
</reference>
<gene>
    <name evidence="1" type="ORF">Patl1_33083</name>
</gene>
<dbReference type="EMBL" id="CM047905">
    <property type="protein sequence ID" value="KAJ0088856.1"/>
    <property type="molecule type" value="Genomic_DNA"/>
</dbReference>
<accession>A0ACC1AQ98</accession>
<dbReference type="Proteomes" id="UP001164250">
    <property type="component" value="Chromosome 9"/>
</dbReference>
<protein>
    <submittedName>
        <fullName evidence="1">Uncharacterized protein</fullName>
    </submittedName>
</protein>
<proteinExistence type="predicted"/>
<sequence>MLLAKVDIEKRVEAATKKDEEIFKTVLDWLNDTSKILEEVEMLKKEIEVNQLKNCFNGWCPNWGSRHQLGRKATKTHIRLKEIINRGRFEGVGGRALIRQALIDDDFDSLNTLAIEIARECDGLPLALVTIGSHLRGKKDTETWKFVCEKLKKSKLEDIRHVNSEQSGVYAILKWSYDYLKTDEIKFCFLMCSLFPEDFAIPLEDLVRIGVGLDLYKDVSSIEEARRALHSMVETLKDLGLLLDAYRKEFVRMHDIVRDVCLWITSKGENIFMSKIGIDLTQLTREKGWKQYTAISLLKNKLKELSVTLVCPKLKILLLGDERQGLSFRLYGYDMSKALKVSDECFEEMKALEVVSLRSADLSLKSLQFLTNLKTLELSNCNLRDISFLAKLKKLEILSFRGSRFDELPLELSELKELRMLDLRGCFELKRIPSNLIRSFSQLEELYMEDIFEESEVEEKSIETGNARLSEVNDLPCLAVLYLKINSKCLPKDFAFSELSRYEIRVNVSIHEISESSKALVIADIDATLLTALFKALYHSVEYLSLKRVTGCEDLKCMIDASQVGEENSMLHPSLAKLELVSLPELQFIWKGPMSIHIVNFQSLTDVYVQGCKSLAYLFTLSIAQSLGQLKSLCVFECESLEFLIKIEEGDNGRGEKMLSKLEDLHIYKCKRLEYVFPVFVAAGLIQLKNLEIKDATELKQVFHGKEENEIAKEGKDIKLPNLKKLWLYNLPKLTRFFPENNHSTLPALEVEDLIIERQHHELLLPKLESLSLHNLKELKGLWKGPAHVLRWENLTTLTISGCKKLKHIFSFTLAERLGQLELLVVQDCENLEQVFYLDHEREEYVGGGDHKNVVLSKLKKLHLEGLAKLVSFFLEKYDACCPALEEFRVKDCSKLTTTFIGEEFKNLQVVEMSNCSSQLCDGILSGLRCGFFKKIKELSMKDCGVLEDELSFSNLKNLTSLTITHFNKLKHIFSPTVAPNHMLQLKTLCIRECAELEQIIDVKDGEEVGANLLQTLSSIYVGKCHKLKNLFPISIARGFQQLTLLEVIDNSELEEIFGDNDVIDEKEIQLPQLQRIYLADLPRLTNFCHVDYHFIFPAPPLLELAVKRCPKISTRFSWDEENKSVHAEAKAPKIRSAEDESHQEQAPKIGSQEDSHQEQAPERESEDDSHEETSTDLWRERIAGFLSLGRGGERERGSGKVVGGGGGDGGRRGTEAMDG</sequence>